<dbReference type="InterPro" id="IPR014720">
    <property type="entry name" value="dsRBD_dom"/>
</dbReference>
<evidence type="ECO:0000256" key="5">
    <source>
        <dbReference type="ARBA" id="ARBA00022759"/>
    </source>
</evidence>
<dbReference type="InterPro" id="IPR000999">
    <property type="entry name" value="RNase_III_dom"/>
</dbReference>
<evidence type="ECO:0000256" key="3">
    <source>
        <dbReference type="ARBA" id="ARBA00022664"/>
    </source>
</evidence>
<comment type="subcellular location">
    <subcellularLocation>
        <location evidence="8">Cytoplasm</location>
    </subcellularLocation>
</comment>
<evidence type="ECO:0000256" key="7">
    <source>
        <dbReference type="ARBA" id="ARBA00022884"/>
    </source>
</evidence>
<keyword evidence="4 8" id="KW-0540">Nuclease</keyword>
<feature type="binding site" evidence="8">
    <location>
        <position position="125"/>
    </location>
    <ligand>
        <name>Mg(2+)</name>
        <dbReference type="ChEBI" id="CHEBI:18420"/>
    </ligand>
</feature>
<evidence type="ECO:0000256" key="1">
    <source>
        <dbReference type="ARBA" id="ARBA00000109"/>
    </source>
</evidence>
<keyword evidence="8" id="KW-0699">rRNA-binding</keyword>
<keyword evidence="12" id="KW-1185">Reference proteome</keyword>
<dbReference type="PATRIC" id="fig|1097667.3.peg.3572"/>
<organism evidence="11 12">
    <name type="scientific">Patulibacter medicamentivorans</name>
    <dbReference type="NCBI Taxonomy" id="1097667"/>
    <lineage>
        <taxon>Bacteria</taxon>
        <taxon>Bacillati</taxon>
        <taxon>Actinomycetota</taxon>
        <taxon>Thermoleophilia</taxon>
        <taxon>Solirubrobacterales</taxon>
        <taxon>Patulibacteraceae</taxon>
        <taxon>Patulibacter</taxon>
    </lineage>
</organism>
<keyword evidence="8" id="KW-0963">Cytoplasm</keyword>
<gene>
    <name evidence="8" type="primary">rnc</name>
    <name evidence="11" type="ORF">PAI11_36030</name>
</gene>
<dbReference type="PROSITE" id="PS50137">
    <property type="entry name" value="DS_RBD"/>
    <property type="match status" value="1"/>
</dbReference>
<sequence length="229" mass="24821">MSESTATDRLRDLLDALPDALRRQVLSHASWTSRRADSYERLAFLGDSVLELAVSTHLFRTLDADRFGAGRLTEVRAGTVSGAACRGVAERLEVPRRMAEVAPDNLQTRVADLTRTERVLASVCEAIIGACFLEHGYETTAVAVVEAFAPELGEALDHPADHKSKLQEWLMARGRAVVYNVVEELGEPHARTFVVEATVEGAAVGSGRGRSKKLAEQEAAREALVTLGV</sequence>
<evidence type="ECO:0000256" key="6">
    <source>
        <dbReference type="ARBA" id="ARBA00022801"/>
    </source>
</evidence>
<evidence type="ECO:0000259" key="9">
    <source>
        <dbReference type="PROSITE" id="PS50137"/>
    </source>
</evidence>
<dbReference type="PROSITE" id="PS50142">
    <property type="entry name" value="RNASE_3_2"/>
    <property type="match status" value="1"/>
</dbReference>
<dbReference type="GO" id="GO:0008033">
    <property type="term" value="P:tRNA processing"/>
    <property type="evidence" value="ECO:0007669"/>
    <property type="project" value="UniProtKB-KW"/>
</dbReference>
<evidence type="ECO:0000256" key="2">
    <source>
        <dbReference type="ARBA" id="ARBA00010183"/>
    </source>
</evidence>
<feature type="active site" evidence="8">
    <location>
        <position position="47"/>
    </location>
</feature>
<dbReference type="GO" id="GO:0046872">
    <property type="term" value="F:metal ion binding"/>
    <property type="evidence" value="ECO:0007669"/>
    <property type="project" value="UniProtKB-KW"/>
</dbReference>
<evidence type="ECO:0000259" key="10">
    <source>
        <dbReference type="PROSITE" id="PS50142"/>
    </source>
</evidence>
<keyword evidence="6 8" id="KW-0378">Hydrolase</keyword>
<dbReference type="Gene3D" id="3.30.160.20">
    <property type="match status" value="1"/>
</dbReference>
<dbReference type="RefSeq" id="WP_007577856.1">
    <property type="nucleotide sequence ID" value="NZ_AGUD01000267.1"/>
</dbReference>
<dbReference type="HAMAP" id="MF_00104">
    <property type="entry name" value="RNase_III"/>
    <property type="match status" value="1"/>
</dbReference>
<comment type="catalytic activity">
    <reaction evidence="1 8">
        <text>Endonucleolytic cleavage to 5'-phosphomonoester.</text>
        <dbReference type="EC" id="3.1.26.3"/>
    </reaction>
</comment>
<feature type="binding site" evidence="8">
    <location>
        <position position="122"/>
    </location>
    <ligand>
        <name>Mg(2+)</name>
        <dbReference type="ChEBI" id="CHEBI:18420"/>
    </ligand>
</feature>
<dbReference type="Gene3D" id="1.10.1520.10">
    <property type="entry name" value="Ribonuclease III domain"/>
    <property type="match status" value="1"/>
</dbReference>
<accession>H0E9T1</accession>
<dbReference type="PANTHER" id="PTHR11207:SF0">
    <property type="entry name" value="RIBONUCLEASE 3"/>
    <property type="match status" value="1"/>
</dbReference>
<dbReference type="SUPFAM" id="SSF69065">
    <property type="entry name" value="RNase III domain-like"/>
    <property type="match status" value="1"/>
</dbReference>
<keyword evidence="3 8" id="KW-0507">mRNA processing</keyword>
<dbReference type="OrthoDB" id="9805026at2"/>
<dbReference type="InterPro" id="IPR011907">
    <property type="entry name" value="RNase_III"/>
</dbReference>
<dbReference type="Pfam" id="PF14622">
    <property type="entry name" value="Ribonucleas_3_3"/>
    <property type="match status" value="1"/>
</dbReference>
<keyword evidence="8" id="KW-0479">Metal-binding</keyword>
<feature type="active site" evidence="8">
    <location>
        <position position="125"/>
    </location>
</feature>
<dbReference type="Proteomes" id="UP000005143">
    <property type="component" value="Unassembled WGS sequence"/>
</dbReference>
<feature type="domain" description="DRBM" evidence="9">
    <location>
        <begin position="161"/>
        <end position="229"/>
    </location>
</feature>
<dbReference type="CDD" id="cd00593">
    <property type="entry name" value="RIBOc"/>
    <property type="match status" value="1"/>
</dbReference>
<dbReference type="EC" id="3.1.26.3" evidence="8"/>
<dbReference type="GO" id="GO:0006397">
    <property type="term" value="P:mRNA processing"/>
    <property type="evidence" value="ECO:0007669"/>
    <property type="project" value="UniProtKB-UniRule"/>
</dbReference>
<comment type="similarity">
    <text evidence="2">Belongs to the ribonuclease III family.</text>
</comment>
<dbReference type="GO" id="GO:0005737">
    <property type="term" value="C:cytoplasm"/>
    <property type="evidence" value="ECO:0007669"/>
    <property type="project" value="UniProtKB-SubCell"/>
</dbReference>
<dbReference type="SMART" id="SM00535">
    <property type="entry name" value="RIBOc"/>
    <property type="match status" value="1"/>
</dbReference>
<comment type="function">
    <text evidence="8">Digests double-stranded RNA. Involved in the processing of primary rRNA transcript to yield the immediate precursors to the large and small rRNAs (23S and 16S). Processes some mRNAs, and tRNAs when they are encoded in the rRNA operon. Processes pre-crRNA and tracrRNA of type II CRISPR loci if present in the organism.</text>
</comment>
<evidence type="ECO:0000256" key="4">
    <source>
        <dbReference type="ARBA" id="ARBA00022722"/>
    </source>
</evidence>
<evidence type="ECO:0000313" key="11">
    <source>
        <dbReference type="EMBL" id="EHN09580.1"/>
    </source>
</evidence>
<dbReference type="GO" id="GO:0003725">
    <property type="term" value="F:double-stranded RNA binding"/>
    <property type="evidence" value="ECO:0007669"/>
    <property type="project" value="TreeGrafter"/>
</dbReference>
<evidence type="ECO:0000256" key="8">
    <source>
        <dbReference type="HAMAP-Rule" id="MF_00104"/>
    </source>
</evidence>
<dbReference type="EMBL" id="AGUD01000267">
    <property type="protein sequence ID" value="EHN09580.1"/>
    <property type="molecule type" value="Genomic_DNA"/>
</dbReference>
<feature type="domain" description="RNase III" evidence="10">
    <location>
        <begin position="21"/>
        <end position="136"/>
    </location>
</feature>
<keyword evidence="5 8" id="KW-0255">Endonuclease</keyword>
<comment type="caution">
    <text evidence="11">The sequence shown here is derived from an EMBL/GenBank/DDBJ whole genome shotgun (WGS) entry which is preliminary data.</text>
</comment>
<dbReference type="SMART" id="SM00358">
    <property type="entry name" value="DSRM"/>
    <property type="match status" value="1"/>
</dbReference>
<dbReference type="InterPro" id="IPR036389">
    <property type="entry name" value="RNase_III_sf"/>
</dbReference>
<comment type="subunit">
    <text evidence="8">Homodimer.</text>
</comment>
<comment type="caution">
    <text evidence="8">Lacks conserved residue(s) required for the propagation of feature annotation.</text>
</comment>
<dbReference type="Pfam" id="PF00035">
    <property type="entry name" value="dsrm"/>
    <property type="match status" value="1"/>
</dbReference>
<evidence type="ECO:0000313" key="12">
    <source>
        <dbReference type="Proteomes" id="UP000005143"/>
    </source>
</evidence>
<dbReference type="CDD" id="cd10845">
    <property type="entry name" value="DSRM_RNAse_III_family"/>
    <property type="match status" value="1"/>
</dbReference>
<keyword evidence="7 8" id="KW-0694">RNA-binding</keyword>
<dbReference type="GO" id="GO:0006364">
    <property type="term" value="P:rRNA processing"/>
    <property type="evidence" value="ECO:0007669"/>
    <property type="project" value="UniProtKB-UniRule"/>
</dbReference>
<reference evidence="11 12" key="1">
    <citation type="journal article" date="2013" name="Biodegradation">
        <title>Quantitative proteomic analysis of ibuprofen-degrading Patulibacter sp. strain I11.</title>
        <authorList>
            <person name="Almeida B."/>
            <person name="Kjeldal H."/>
            <person name="Lolas I."/>
            <person name="Knudsen A.D."/>
            <person name="Carvalho G."/>
            <person name="Nielsen K.L."/>
            <person name="Barreto Crespo M.T."/>
            <person name="Stensballe A."/>
            <person name="Nielsen J.L."/>
        </authorList>
    </citation>
    <scope>NUCLEOTIDE SEQUENCE [LARGE SCALE GENOMIC DNA]</scope>
    <source>
        <strain evidence="11 12">I11</strain>
    </source>
</reference>
<keyword evidence="8" id="KW-0819">tRNA processing</keyword>
<name>H0E9T1_9ACTN</name>
<dbReference type="GO" id="GO:0004525">
    <property type="term" value="F:ribonuclease III activity"/>
    <property type="evidence" value="ECO:0007669"/>
    <property type="project" value="UniProtKB-UniRule"/>
</dbReference>
<dbReference type="SUPFAM" id="SSF54768">
    <property type="entry name" value="dsRNA-binding domain-like"/>
    <property type="match status" value="1"/>
</dbReference>
<dbReference type="GO" id="GO:0010468">
    <property type="term" value="P:regulation of gene expression"/>
    <property type="evidence" value="ECO:0007669"/>
    <property type="project" value="TreeGrafter"/>
</dbReference>
<dbReference type="PANTHER" id="PTHR11207">
    <property type="entry name" value="RIBONUCLEASE III"/>
    <property type="match status" value="1"/>
</dbReference>
<comment type="cofactor">
    <cofactor evidence="8">
        <name>Mg(2+)</name>
        <dbReference type="ChEBI" id="CHEBI:18420"/>
    </cofactor>
</comment>
<keyword evidence="8" id="KW-0698">rRNA processing</keyword>
<keyword evidence="8" id="KW-0460">Magnesium</keyword>
<dbReference type="AlphaFoldDB" id="H0E9T1"/>
<proteinExistence type="inferred from homology"/>
<dbReference type="GO" id="GO:0019843">
    <property type="term" value="F:rRNA binding"/>
    <property type="evidence" value="ECO:0007669"/>
    <property type="project" value="UniProtKB-KW"/>
</dbReference>
<protein>
    <recommendedName>
        <fullName evidence="8">Ribonuclease 3</fullName>
        <ecNumber evidence="8">3.1.26.3</ecNumber>
    </recommendedName>
    <alternativeName>
        <fullName evidence="8">Ribonuclease III</fullName>
        <shortName evidence="8">RNase III</shortName>
    </alternativeName>
</protein>